<evidence type="ECO:0000256" key="2">
    <source>
        <dbReference type="ARBA" id="ARBA00022670"/>
    </source>
</evidence>
<sequence length="345" mass="37502">MNAKRWSAIGVALGIFIFSLFFSHYFSYIVEKQEATESLSDNLLGFLGTTVLEESLVEAGDASKRIVLLSVDGTILDGQTSGFTGDSVYDHDLFLQQLEQVLVDDTIKAIVLSVNTPGGGTYESAQIKDKLVEIQETTEKPIYVSMGSMAASGGYYISASAEKIFASEETLTGSIGVIMSGTNFSDLLEKIGVDDTTIKSGEFKDIGSSTRTMTEEDAEILQTMVNTSFDRFVDVIVEGRGMDEEVVRAIADGRIYDGAQAVSNGLVDEIGYQEDVLEAIKKDYDLEDAELFTYQGPSMSFSSLFSSKVSSLFQSGESMNSDIDKLMTAIGTPDSPKMMYYYGGE</sequence>
<dbReference type="InterPro" id="IPR004635">
    <property type="entry name" value="Pept_S49_SppA"/>
</dbReference>
<dbReference type="PANTHER" id="PTHR42987:SF7">
    <property type="entry name" value="SIGNAL PEPTIDE PEPTIDASE SPPA-RELATED"/>
    <property type="match status" value="1"/>
</dbReference>
<dbReference type="RefSeq" id="WP_035022899.1">
    <property type="nucleotide sequence ID" value="NZ_CP084916.1"/>
</dbReference>
<keyword evidence="5" id="KW-0472">Membrane</keyword>
<dbReference type="OrthoDB" id="9764363at2"/>
<keyword evidence="4" id="KW-0720">Serine protease</keyword>
<accession>A0A1H0Y066</accession>
<dbReference type="GO" id="GO:0008236">
    <property type="term" value="F:serine-type peptidase activity"/>
    <property type="evidence" value="ECO:0007669"/>
    <property type="project" value="UniProtKB-KW"/>
</dbReference>
<evidence type="ECO:0000256" key="1">
    <source>
        <dbReference type="ARBA" id="ARBA00008683"/>
    </source>
</evidence>
<proteinExistence type="inferred from homology"/>
<evidence type="ECO:0000259" key="6">
    <source>
        <dbReference type="Pfam" id="PF01343"/>
    </source>
</evidence>
<feature type="domain" description="Peptidase S49" evidence="6">
    <location>
        <begin position="137"/>
        <end position="286"/>
    </location>
</feature>
<dbReference type="CDD" id="cd07023">
    <property type="entry name" value="S49_Sppa_N_C"/>
    <property type="match status" value="1"/>
</dbReference>
<evidence type="ECO:0000313" key="7">
    <source>
        <dbReference type="EMBL" id="SDQ08510.1"/>
    </source>
</evidence>
<evidence type="ECO:0000256" key="4">
    <source>
        <dbReference type="ARBA" id="ARBA00022825"/>
    </source>
</evidence>
<dbReference type="AlphaFoldDB" id="A0A1H0Y066"/>
<dbReference type="InterPro" id="IPR002142">
    <property type="entry name" value="Peptidase_S49"/>
</dbReference>
<keyword evidence="2" id="KW-0645">Protease</keyword>
<keyword evidence="5" id="KW-1133">Transmembrane helix</keyword>
<protein>
    <submittedName>
        <fullName evidence="7">Signal peptide peptidase A. Serine peptidase. MEROPS family S49</fullName>
    </submittedName>
</protein>
<dbReference type="Pfam" id="PF01343">
    <property type="entry name" value="Peptidase_S49"/>
    <property type="match status" value="1"/>
</dbReference>
<dbReference type="EMBL" id="FNJW01000008">
    <property type="protein sequence ID" value="SDQ08510.1"/>
    <property type="molecule type" value="Genomic_DNA"/>
</dbReference>
<keyword evidence="3" id="KW-0378">Hydrolase</keyword>
<dbReference type="Proteomes" id="UP000199481">
    <property type="component" value="Unassembled WGS sequence"/>
</dbReference>
<reference evidence="8" key="1">
    <citation type="submission" date="2016-10" db="EMBL/GenBank/DDBJ databases">
        <authorList>
            <person name="Varghese N."/>
            <person name="Submissions S."/>
        </authorList>
    </citation>
    <scope>NUCLEOTIDE SEQUENCE [LARGE SCALE GENOMIC DNA]</scope>
    <source>
        <strain evidence="8">MPL-11</strain>
    </source>
</reference>
<dbReference type="InterPro" id="IPR029045">
    <property type="entry name" value="ClpP/crotonase-like_dom_sf"/>
</dbReference>
<evidence type="ECO:0000256" key="5">
    <source>
        <dbReference type="SAM" id="Phobius"/>
    </source>
</evidence>
<dbReference type="SUPFAM" id="SSF52096">
    <property type="entry name" value="ClpP/crotonase"/>
    <property type="match status" value="1"/>
</dbReference>
<dbReference type="Gene3D" id="6.20.330.10">
    <property type="match status" value="1"/>
</dbReference>
<dbReference type="InterPro" id="IPR047272">
    <property type="entry name" value="S49_SppA_C"/>
</dbReference>
<keyword evidence="5" id="KW-0812">Transmembrane</keyword>
<keyword evidence="8" id="KW-1185">Reference proteome</keyword>
<evidence type="ECO:0000313" key="8">
    <source>
        <dbReference type="Proteomes" id="UP000199481"/>
    </source>
</evidence>
<dbReference type="NCBIfam" id="TIGR00706">
    <property type="entry name" value="SppA_dom"/>
    <property type="match status" value="1"/>
</dbReference>
<feature type="transmembrane region" description="Helical" evidence="5">
    <location>
        <begin position="6"/>
        <end position="26"/>
    </location>
</feature>
<evidence type="ECO:0000256" key="3">
    <source>
        <dbReference type="ARBA" id="ARBA00022801"/>
    </source>
</evidence>
<gene>
    <name evidence="7" type="ORF">SAMN04487752_0612</name>
</gene>
<name>A0A1H0Y066_9LACT</name>
<comment type="similarity">
    <text evidence="1">Belongs to the peptidase S49 family.</text>
</comment>
<organism evidence="7 8">
    <name type="scientific">Carnobacterium viridans</name>
    <dbReference type="NCBI Taxonomy" id="174587"/>
    <lineage>
        <taxon>Bacteria</taxon>
        <taxon>Bacillati</taxon>
        <taxon>Bacillota</taxon>
        <taxon>Bacilli</taxon>
        <taxon>Lactobacillales</taxon>
        <taxon>Carnobacteriaceae</taxon>
        <taxon>Carnobacterium</taxon>
    </lineage>
</organism>
<dbReference type="GO" id="GO:0006508">
    <property type="term" value="P:proteolysis"/>
    <property type="evidence" value="ECO:0007669"/>
    <property type="project" value="UniProtKB-KW"/>
</dbReference>
<dbReference type="Gene3D" id="3.90.226.10">
    <property type="entry name" value="2-enoyl-CoA Hydratase, Chain A, domain 1"/>
    <property type="match status" value="1"/>
</dbReference>
<dbReference type="PANTHER" id="PTHR42987">
    <property type="entry name" value="PEPTIDASE S49"/>
    <property type="match status" value="1"/>
</dbReference>